<accession>A0A2W5KK14</accession>
<proteinExistence type="predicted"/>
<dbReference type="AlphaFoldDB" id="A0A2W5KK14"/>
<name>A0A2W5KK14_9GAMM</name>
<reference evidence="1 2" key="1">
    <citation type="submission" date="2017-08" db="EMBL/GenBank/DDBJ databases">
        <title>Infants hospitalized years apart are colonized by the same room-sourced microbial strains.</title>
        <authorList>
            <person name="Brooks B."/>
            <person name="Olm M.R."/>
            <person name="Firek B.A."/>
            <person name="Baker R."/>
            <person name="Thomas B.C."/>
            <person name="Morowitz M.J."/>
            <person name="Banfield J.F."/>
        </authorList>
    </citation>
    <scope>NUCLEOTIDE SEQUENCE [LARGE SCALE GENOMIC DNA]</scope>
    <source>
        <strain evidence="1">S2_005_003_R2_42</strain>
    </source>
</reference>
<gene>
    <name evidence="1" type="ORF">DI564_06005</name>
</gene>
<evidence type="ECO:0000313" key="1">
    <source>
        <dbReference type="EMBL" id="PZQ17361.1"/>
    </source>
</evidence>
<organism evidence="1 2">
    <name type="scientific">Rhodanobacter denitrificans</name>
    <dbReference type="NCBI Taxonomy" id="666685"/>
    <lineage>
        <taxon>Bacteria</taxon>
        <taxon>Pseudomonadati</taxon>
        <taxon>Pseudomonadota</taxon>
        <taxon>Gammaproteobacteria</taxon>
        <taxon>Lysobacterales</taxon>
        <taxon>Rhodanobacteraceae</taxon>
        <taxon>Rhodanobacter</taxon>
    </lineage>
</organism>
<dbReference type="EMBL" id="QFPO01000004">
    <property type="protein sequence ID" value="PZQ17361.1"/>
    <property type="molecule type" value="Genomic_DNA"/>
</dbReference>
<sequence length="66" mass="6986">MRAEWARGFALHPSFVLTPEPNGEARIGEFFALAERAGNGETIGRAEIDAVLTRYGLALSGNAAAP</sequence>
<evidence type="ECO:0000313" key="2">
    <source>
        <dbReference type="Proteomes" id="UP000249046"/>
    </source>
</evidence>
<protein>
    <submittedName>
        <fullName evidence="1">Uncharacterized protein</fullName>
    </submittedName>
</protein>
<comment type="caution">
    <text evidence="1">The sequence shown here is derived from an EMBL/GenBank/DDBJ whole genome shotgun (WGS) entry which is preliminary data.</text>
</comment>
<dbReference type="Proteomes" id="UP000249046">
    <property type="component" value="Unassembled WGS sequence"/>
</dbReference>